<keyword evidence="1" id="KW-1277">Toxin-antitoxin system</keyword>
<dbReference type="PANTHER" id="PTHR38813:SF1">
    <property type="entry name" value="TOXIN RELE1-RELATED"/>
    <property type="match status" value="1"/>
</dbReference>
<dbReference type="InterPro" id="IPR052747">
    <property type="entry name" value="TA_system_RelE_toxin"/>
</dbReference>
<dbReference type="EMBL" id="LXQD01000350">
    <property type="protein sequence ID" value="RCJ18306.1"/>
    <property type="molecule type" value="Genomic_DNA"/>
</dbReference>
<dbReference type="Proteomes" id="UP000252107">
    <property type="component" value="Unassembled WGS sequence"/>
</dbReference>
<sequence length="86" mass="10349">MYELLLTRKAQKFYEQVDASLAERLNRCFDQLRENPYEHPNIKRLKGSFAGLFRYRVGDWRIVYQIDEAQLIITILLIAHRSDVYQ</sequence>
<accession>A0A367Q2A7</accession>
<name>A0A367Q2A7_9NOSO</name>
<dbReference type="PANTHER" id="PTHR38813">
    <property type="match status" value="1"/>
</dbReference>
<proteinExistence type="predicted"/>
<dbReference type="Gene3D" id="3.30.2310.20">
    <property type="entry name" value="RelE-like"/>
    <property type="match status" value="1"/>
</dbReference>
<comment type="caution">
    <text evidence="2">The sequence shown here is derived from an EMBL/GenBank/DDBJ whole genome shotgun (WGS) entry which is preliminary data.</text>
</comment>
<protein>
    <submittedName>
        <fullName evidence="2">Plasmid stabilization protein</fullName>
    </submittedName>
</protein>
<dbReference type="AlphaFoldDB" id="A0A367Q2A7"/>
<organism evidence="2 3">
    <name type="scientific">Nostoc minutum NIES-26</name>
    <dbReference type="NCBI Taxonomy" id="1844469"/>
    <lineage>
        <taxon>Bacteria</taxon>
        <taxon>Bacillati</taxon>
        <taxon>Cyanobacteriota</taxon>
        <taxon>Cyanophyceae</taxon>
        <taxon>Nostocales</taxon>
        <taxon>Nostocaceae</taxon>
        <taxon>Nostoc</taxon>
    </lineage>
</organism>
<dbReference type="Pfam" id="PF05016">
    <property type="entry name" value="ParE_toxin"/>
    <property type="match status" value="1"/>
</dbReference>
<dbReference type="InterPro" id="IPR035093">
    <property type="entry name" value="RelE/ParE_toxin_dom_sf"/>
</dbReference>
<dbReference type="SUPFAM" id="SSF143011">
    <property type="entry name" value="RelE-like"/>
    <property type="match status" value="1"/>
</dbReference>
<dbReference type="InterPro" id="IPR007712">
    <property type="entry name" value="RelE/ParE_toxin"/>
</dbReference>
<reference evidence="2" key="1">
    <citation type="submission" date="2016-04" db="EMBL/GenBank/DDBJ databases">
        <authorList>
            <person name="Tabuchi Yagui T.R."/>
        </authorList>
    </citation>
    <scope>NUCLEOTIDE SEQUENCE [LARGE SCALE GENOMIC DNA]</scope>
    <source>
        <strain evidence="2">NIES-26</strain>
    </source>
</reference>
<evidence type="ECO:0000313" key="3">
    <source>
        <dbReference type="Proteomes" id="UP000252107"/>
    </source>
</evidence>
<keyword evidence="3" id="KW-1185">Reference proteome</keyword>
<evidence type="ECO:0000313" key="2">
    <source>
        <dbReference type="EMBL" id="RCJ18306.1"/>
    </source>
</evidence>
<evidence type="ECO:0000256" key="1">
    <source>
        <dbReference type="ARBA" id="ARBA00022649"/>
    </source>
</evidence>
<dbReference type="NCBIfam" id="TIGR02385">
    <property type="entry name" value="RelE_StbE"/>
    <property type="match status" value="1"/>
</dbReference>
<gene>
    <name evidence="2" type="ORF">A6770_06970</name>
</gene>